<gene>
    <name evidence="1" type="ORF">UB32_03355</name>
</gene>
<comment type="caution">
    <text evidence="1">The sequence shown here is derived from an EMBL/GenBank/DDBJ whole genome shotgun (WGS) entry which is preliminary data.</text>
</comment>
<protein>
    <submittedName>
        <fullName evidence="1">Uncharacterized protein</fullName>
    </submittedName>
</protein>
<dbReference type="AlphaFoldDB" id="A0A0D6ZCV7"/>
<dbReference type="OrthoDB" id="2888138at2"/>
<dbReference type="Proteomes" id="UP000032512">
    <property type="component" value="Unassembled WGS sequence"/>
</dbReference>
<reference evidence="1 2" key="1">
    <citation type="submission" date="2015-01" db="EMBL/GenBank/DDBJ databases">
        <title>Draft genome sequences of the supercritical CO2 tolerant bacteria Bacillus subterraneus MITOT1 and Bacillus cereus MIT0214.</title>
        <authorList>
            <person name="Peet K.C."/>
            <person name="Thompson J.R."/>
        </authorList>
    </citation>
    <scope>NUCLEOTIDE SEQUENCE [LARGE SCALE GENOMIC DNA]</scope>
    <source>
        <strain evidence="1 2">MITOT1</strain>
    </source>
</reference>
<organism evidence="1 2">
    <name type="scientific">Mesobacillus subterraneus</name>
    <dbReference type="NCBI Taxonomy" id="285983"/>
    <lineage>
        <taxon>Bacteria</taxon>
        <taxon>Bacillati</taxon>
        <taxon>Bacillota</taxon>
        <taxon>Bacilli</taxon>
        <taxon>Bacillales</taxon>
        <taxon>Bacillaceae</taxon>
        <taxon>Mesobacillus</taxon>
    </lineage>
</organism>
<dbReference type="RefSeq" id="WP_044391196.1">
    <property type="nucleotide sequence ID" value="NZ_JXIQ01000019.1"/>
</dbReference>
<sequence>MEEEVIKLTDQYVYSTTTADVTTSDDFIVELLADFHETTNPKIIKIKNLDELMDFIETMDSE</sequence>
<keyword evidence="2" id="KW-1185">Reference proteome</keyword>
<dbReference type="PATRIC" id="fig|285983.3.peg.2610"/>
<accession>A0A0D6ZCV7</accession>
<dbReference type="EMBL" id="JXIQ01000019">
    <property type="protein sequence ID" value="KIY23367.1"/>
    <property type="molecule type" value="Genomic_DNA"/>
</dbReference>
<proteinExistence type="predicted"/>
<evidence type="ECO:0000313" key="2">
    <source>
        <dbReference type="Proteomes" id="UP000032512"/>
    </source>
</evidence>
<evidence type="ECO:0000313" key="1">
    <source>
        <dbReference type="EMBL" id="KIY23367.1"/>
    </source>
</evidence>
<name>A0A0D6ZCV7_9BACI</name>